<dbReference type="FunFam" id="3.40.630.10:FF:000008">
    <property type="entry name" value="Endoplasmic reticulum metallopeptidase 1"/>
    <property type="match status" value="1"/>
</dbReference>
<feature type="transmembrane region" description="Helical" evidence="15">
    <location>
        <begin position="526"/>
        <end position="547"/>
    </location>
</feature>
<evidence type="ECO:0000256" key="12">
    <source>
        <dbReference type="ARBA" id="ARBA00023136"/>
    </source>
</evidence>
<dbReference type="Proteomes" id="UP000243579">
    <property type="component" value="Unassembled WGS sequence"/>
</dbReference>
<evidence type="ECO:0000256" key="9">
    <source>
        <dbReference type="ARBA" id="ARBA00022833"/>
    </source>
</evidence>
<evidence type="ECO:0000256" key="4">
    <source>
        <dbReference type="ARBA" id="ARBA00022670"/>
    </source>
</evidence>
<evidence type="ECO:0000256" key="8">
    <source>
        <dbReference type="ARBA" id="ARBA00022824"/>
    </source>
</evidence>
<evidence type="ECO:0000256" key="15">
    <source>
        <dbReference type="SAM" id="Phobius"/>
    </source>
</evidence>
<dbReference type="EMBL" id="JNBR01000361">
    <property type="protein sequence ID" value="OQR94503.1"/>
    <property type="molecule type" value="Genomic_DNA"/>
</dbReference>
<organism evidence="19 20">
    <name type="scientific">Achlya hypogyna</name>
    <name type="common">Oomycete</name>
    <name type="synonym">Protoachlya hypogyna</name>
    <dbReference type="NCBI Taxonomy" id="1202772"/>
    <lineage>
        <taxon>Eukaryota</taxon>
        <taxon>Sar</taxon>
        <taxon>Stramenopiles</taxon>
        <taxon>Oomycota</taxon>
        <taxon>Saprolegniomycetes</taxon>
        <taxon>Saprolegniales</taxon>
        <taxon>Achlyaceae</taxon>
        <taxon>Achlya</taxon>
    </lineage>
</organism>
<dbReference type="CDD" id="cd03875">
    <property type="entry name" value="M28_Fxna_like"/>
    <property type="match status" value="1"/>
</dbReference>
<dbReference type="InterPro" id="IPR007484">
    <property type="entry name" value="Peptidase_M28"/>
</dbReference>
<feature type="domain" description="Endoplasmic reticulum metallopeptidase 1/1-A TM" evidence="18">
    <location>
        <begin position="475"/>
        <end position="595"/>
    </location>
</feature>
<dbReference type="GO" id="GO:0046872">
    <property type="term" value="F:metal ion binding"/>
    <property type="evidence" value="ECO:0007669"/>
    <property type="project" value="UniProtKB-KW"/>
</dbReference>
<feature type="transmembrane region" description="Helical" evidence="15">
    <location>
        <begin position="470"/>
        <end position="492"/>
    </location>
</feature>
<evidence type="ECO:0000256" key="2">
    <source>
        <dbReference type="ARBA" id="ARBA00004477"/>
    </source>
</evidence>
<keyword evidence="4" id="KW-0645">Protease</keyword>
<dbReference type="Pfam" id="PF22249">
    <property type="entry name" value="ERMP1-TM"/>
    <property type="match status" value="1"/>
</dbReference>
<comment type="caution">
    <text evidence="19">The sequence shown here is derived from an EMBL/GenBank/DDBJ whole genome shotgun (WGS) entry which is preliminary data.</text>
</comment>
<dbReference type="InterPro" id="IPR053973">
    <property type="entry name" value="ERMP1-like_C"/>
</dbReference>
<evidence type="ECO:0000313" key="20">
    <source>
        <dbReference type="Proteomes" id="UP000243579"/>
    </source>
</evidence>
<feature type="transmembrane region" description="Helical" evidence="15">
    <location>
        <begin position="567"/>
        <end position="589"/>
    </location>
</feature>
<proteinExistence type="inferred from homology"/>
<dbReference type="InterPro" id="IPR045175">
    <property type="entry name" value="M28_fam"/>
</dbReference>
<dbReference type="PANTHER" id="PTHR12147:SF22">
    <property type="entry name" value="ENDOPLASMIC RETICULUM METALLOPEPTIDASE 1"/>
    <property type="match status" value="1"/>
</dbReference>
<dbReference type="Gene3D" id="3.40.630.10">
    <property type="entry name" value="Zn peptidases"/>
    <property type="match status" value="1"/>
</dbReference>
<keyword evidence="6" id="KW-0479">Metal-binding</keyword>
<evidence type="ECO:0000313" key="19">
    <source>
        <dbReference type="EMBL" id="OQR94503.1"/>
    </source>
</evidence>
<keyword evidence="11" id="KW-0482">Metalloprotease</keyword>
<keyword evidence="10 15" id="KW-1133">Transmembrane helix</keyword>
<keyword evidence="8" id="KW-0256">Endoplasmic reticulum</keyword>
<evidence type="ECO:0000256" key="13">
    <source>
        <dbReference type="ARBA" id="ARBA00023180"/>
    </source>
</evidence>
<feature type="domain" description="Endoplasmic reticulum metallopeptidase 1-like C-terminal" evidence="17">
    <location>
        <begin position="624"/>
        <end position="843"/>
    </location>
</feature>
<dbReference type="GO" id="GO:0006508">
    <property type="term" value="P:proteolysis"/>
    <property type="evidence" value="ECO:0007669"/>
    <property type="project" value="UniProtKB-KW"/>
</dbReference>
<keyword evidence="5 15" id="KW-0812">Transmembrane</keyword>
<dbReference type="SUPFAM" id="SSF53187">
    <property type="entry name" value="Zn-dependent exopeptidases"/>
    <property type="match status" value="1"/>
</dbReference>
<evidence type="ECO:0000256" key="10">
    <source>
        <dbReference type="ARBA" id="ARBA00022989"/>
    </source>
</evidence>
<dbReference type="GO" id="GO:0008235">
    <property type="term" value="F:metalloexopeptidase activity"/>
    <property type="evidence" value="ECO:0007669"/>
    <property type="project" value="InterPro"/>
</dbReference>
<dbReference type="AlphaFoldDB" id="A0A1V9Z938"/>
<keyword evidence="9" id="KW-0862">Zinc</keyword>
<evidence type="ECO:0000259" key="17">
    <source>
        <dbReference type="Pfam" id="PF22248"/>
    </source>
</evidence>
<feature type="transmembrane region" description="Helical" evidence="15">
    <location>
        <begin position="412"/>
        <end position="433"/>
    </location>
</feature>
<feature type="region of interest" description="Disordered" evidence="14">
    <location>
        <begin position="1"/>
        <end position="24"/>
    </location>
</feature>
<dbReference type="STRING" id="1202772.A0A1V9Z938"/>
<dbReference type="Pfam" id="PF04389">
    <property type="entry name" value="Peptidase_M28"/>
    <property type="match status" value="1"/>
</dbReference>
<feature type="domain" description="Peptidase M28" evidence="16">
    <location>
        <begin position="147"/>
        <end position="336"/>
    </location>
</feature>
<dbReference type="InterPro" id="IPR053974">
    <property type="entry name" value="ERMP1_1-A_TM"/>
</dbReference>
<comment type="similarity">
    <text evidence="3">Belongs to the peptidase M28 family.</text>
</comment>
<evidence type="ECO:0000259" key="18">
    <source>
        <dbReference type="Pfam" id="PF22249"/>
    </source>
</evidence>
<sequence length="849" mass="91556">MHQRKPVTRPTAGVGASDEDKKDGHKTSVSYVRAWIIVVWVAVVYGFVFWRHTWLPAPKDASIPKSEFSEERARVYLEELQAIEGFRTVGSVANEVATPAWLLGHLTSFQAQCTAPCVMDIEVQKPDGAFGLNFLAQFQNIYANVTNVVVRIHAAPEPTPPALLLSSHYDAAIGAAAASDDGVNIAIMLELLSNAVAAPPTTTALVFNFNGAEETFLQASHGFITQHPWRRSIAAFINLEAAGAGGRELLFQTGSDVLAMAYATGAPYPHASTIAQEIFKSGVVPGETDYRTYTEYGDVPGMDFAYVANGYVYHTPLDDISRIQRGAVQRFGDNVQGTIARLFAEPATLRSLGAHSAAEDHIFFDVFGYRTLTLPTAVSSKIHVGVVATVLLYLGVVSPVSWTDRRRAAGLLVRLSVSGFVAALVVVAVLSLYVPMSWYASPATRAWVFVFPCVAGFLSQLPSDPRELRALVAPIVETQSLLWLAVAVPMLVRGIQSVYLVMAWVLFPLAAHAVSSAIAPSPHAHAALLLAGVAVPLMHLAQVYVVALQVFVPIMGRAGTALPSDAVVGGMMALLALVTLTALAPVLCFVRPTDAARGRTAALMATLTCVLFACLSNPYSADCPKRLIVQHVHRNFSRVGDRAIAAEDSGIWLQAFDFQGLEPLRATFGRTPWATHLHAPATDVADTTIYDNLPWVYPIAPLMPVKNTWYLPVAPPPPVKVPTHLEVASSVYDANSDTRRLHLVLSGPSQINMYIDATTAKLTSWSLGNGKDGVPPQIDDVYIFQFSTGGLAPAEFHFWLDVASNTKLDVAYCGHYLDATSPELAAVAALLPSWATHTSFVSMWALARI</sequence>
<feature type="transmembrane region" description="Helical" evidence="15">
    <location>
        <begin position="498"/>
        <end position="519"/>
    </location>
</feature>
<name>A0A1V9Z938_ACHHY</name>
<dbReference type="Pfam" id="PF22248">
    <property type="entry name" value="ERMP1_C"/>
    <property type="match status" value="1"/>
</dbReference>
<evidence type="ECO:0000256" key="6">
    <source>
        <dbReference type="ARBA" id="ARBA00022723"/>
    </source>
</evidence>
<feature type="transmembrane region" description="Helical" evidence="15">
    <location>
        <begin position="382"/>
        <end position="400"/>
    </location>
</feature>
<dbReference type="GO" id="GO:0005789">
    <property type="term" value="C:endoplasmic reticulum membrane"/>
    <property type="evidence" value="ECO:0007669"/>
    <property type="project" value="UniProtKB-SubCell"/>
</dbReference>
<evidence type="ECO:0000256" key="14">
    <source>
        <dbReference type="SAM" id="MobiDB-lite"/>
    </source>
</evidence>
<evidence type="ECO:0000256" key="3">
    <source>
        <dbReference type="ARBA" id="ARBA00010918"/>
    </source>
</evidence>
<evidence type="ECO:0000256" key="1">
    <source>
        <dbReference type="ARBA" id="ARBA00001947"/>
    </source>
</evidence>
<accession>A0A1V9Z938</accession>
<feature type="transmembrane region" description="Helical" evidence="15">
    <location>
        <begin position="31"/>
        <end position="50"/>
    </location>
</feature>
<comment type="cofactor">
    <cofactor evidence="1">
        <name>Zn(2+)</name>
        <dbReference type="ChEBI" id="CHEBI:29105"/>
    </cofactor>
</comment>
<feature type="transmembrane region" description="Helical" evidence="15">
    <location>
        <begin position="439"/>
        <end position="458"/>
    </location>
</feature>
<evidence type="ECO:0000259" key="16">
    <source>
        <dbReference type="Pfam" id="PF04389"/>
    </source>
</evidence>
<dbReference type="OrthoDB" id="76293at2759"/>
<dbReference type="InterPro" id="IPR048024">
    <property type="entry name" value="Fxna-like_M28_dom"/>
</dbReference>
<evidence type="ECO:0000256" key="7">
    <source>
        <dbReference type="ARBA" id="ARBA00022801"/>
    </source>
</evidence>
<gene>
    <name evidence="19" type="ORF">ACHHYP_01217</name>
</gene>
<evidence type="ECO:0000256" key="5">
    <source>
        <dbReference type="ARBA" id="ARBA00022692"/>
    </source>
</evidence>
<keyword evidence="7" id="KW-0378">Hydrolase</keyword>
<keyword evidence="12 15" id="KW-0472">Membrane</keyword>
<keyword evidence="13" id="KW-0325">Glycoprotein</keyword>
<comment type="subcellular location">
    <subcellularLocation>
        <location evidence="2">Endoplasmic reticulum membrane</location>
        <topology evidence="2">Multi-pass membrane protein</topology>
    </subcellularLocation>
</comment>
<evidence type="ECO:0000256" key="11">
    <source>
        <dbReference type="ARBA" id="ARBA00023049"/>
    </source>
</evidence>
<protein>
    <submittedName>
        <fullName evidence="19">Endoplasmic reticulum metallopeptidase</fullName>
    </submittedName>
</protein>
<reference evidence="19 20" key="1">
    <citation type="journal article" date="2014" name="Genome Biol. Evol.">
        <title>The secreted proteins of Achlya hypogyna and Thraustotheca clavata identify the ancestral oomycete secretome and reveal gene acquisitions by horizontal gene transfer.</title>
        <authorList>
            <person name="Misner I."/>
            <person name="Blouin N."/>
            <person name="Leonard G."/>
            <person name="Richards T.A."/>
            <person name="Lane C.E."/>
        </authorList>
    </citation>
    <scope>NUCLEOTIDE SEQUENCE [LARGE SCALE GENOMIC DNA]</scope>
    <source>
        <strain evidence="19 20">ATCC 48635</strain>
    </source>
</reference>
<dbReference type="PANTHER" id="PTHR12147">
    <property type="entry name" value="METALLOPEPTIDASE M28 FAMILY MEMBER"/>
    <property type="match status" value="1"/>
</dbReference>
<keyword evidence="20" id="KW-1185">Reference proteome</keyword>